<dbReference type="EMBL" id="AGNL01006843">
    <property type="protein sequence ID" value="EJK71747.1"/>
    <property type="molecule type" value="Genomic_DNA"/>
</dbReference>
<proteinExistence type="predicted"/>
<evidence type="ECO:0000313" key="2">
    <source>
        <dbReference type="EMBL" id="EJK71747.1"/>
    </source>
</evidence>
<comment type="caution">
    <text evidence="2">The sequence shown here is derived from an EMBL/GenBank/DDBJ whole genome shotgun (WGS) entry which is preliminary data.</text>
</comment>
<keyword evidence="3" id="KW-1185">Reference proteome</keyword>
<evidence type="ECO:0000256" key="1">
    <source>
        <dbReference type="SAM" id="MobiDB-lite"/>
    </source>
</evidence>
<gene>
    <name evidence="2" type="ORF">THAOC_06786</name>
</gene>
<dbReference type="AlphaFoldDB" id="K0TLC7"/>
<sequence length="186" mass="19992">MHTDQFASRASSLDKVANLGPREFKLRAVFWNLLAVLFPSADSGPGPALEEPRQKIFAKSPGSGRAHRYADEVVPRRRASCGPDFGPPSESTSRVLQFHTNRRSAALRVLVARKGAGARRNTHSQPHAIRARGQRPMGVATTVHDPARLAVATTTCCRPTSPSSPATGDKVPREEDVIPWLGGGGV</sequence>
<protein>
    <submittedName>
        <fullName evidence="2">Uncharacterized protein</fullName>
    </submittedName>
</protein>
<dbReference type="Proteomes" id="UP000266841">
    <property type="component" value="Unassembled WGS sequence"/>
</dbReference>
<accession>K0TLC7</accession>
<feature type="compositionally biased region" description="Low complexity" evidence="1">
    <location>
        <begin position="156"/>
        <end position="167"/>
    </location>
</feature>
<organism evidence="2 3">
    <name type="scientific">Thalassiosira oceanica</name>
    <name type="common">Marine diatom</name>
    <dbReference type="NCBI Taxonomy" id="159749"/>
    <lineage>
        <taxon>Eukaryota</taxon>
        <taxon>Sar</taxon>
        <taxon>Stramenopiles</taxon>
        <taxon>Ochrophyta</taxon>
        <taxon>Bacillariophyta</taxon>
        <taxon>Coscinodiscophyceae</taxon>
        <taxon>Thalassiosirophycidae</taxon>
        <taxon>Thalassiosirales</taxon>
        <taxon>Thalassiosiraceae</taxon>
        <taxon>Thalassiosira</taxon>
    </lineage>
</organism>
<reference evidence="2 3" key="1">
    <citation type="journal article" date="2012" name="Genome Biol.">
        <title>Genome and low-iron response of an oceanic diatom adapted to chronic iron limitation.</title>
        <authorList>
            <person name="Lommer M."/>
            <person name="Specht M."/>
            <person name="Roy A.S."/>
            <person name="Kraemer L."/>
            <person name="Andreson R."/>
            <person name="Gutowska M.A."/>
            <person name="Wolf J."/>
            <person name="Bergner S.V."/>
            <person name="Schilhabel M.B."/>
            <person name="Klostermeier U.C."/>
            <person name="Beiko R.G."/>
            <person name="Rosenstiel P."/>
            <person name="Hippler M."/>
            <person name="Laroche J."/>
        </authorList>
    </citation>
    <scope>NUCLEOTIDE SEQUENCE [LARGE SCALE GENOMIC DNA]</scope>
    <source>
        <strain evidence="2 3">CCMP1005</strain>
    </source>
</reference>
<feature type="region of interest" description="Disordered" evidence="1">
    <location>
        <begin position="156"/>
        <end position="186"/>
    </location>
</feature>
<name>K0TLC7_THAOC</name>
<evidence type="ECO:0000313" key="3">
    <source>
        <dbReference type="Proteomes" id="UP000266841"/>
    </source>
</evidence>